<feature type="region of interest" description="Disordered" evidence="1">
    <location>
        <begin position="103"/>
        <end position="146"/>
    </location>
</feature>
<name>A0A915IXZ1_ROMCU</name>
<keyword evidence="2" id="KW-1185">Reference proteome</keyword>
<protein>
    <submittedName>
        <fullName evidence="3">Uncharacterized protein</fullName>
    </submittedName>
</protein>
<evidence type="ECO:0000313" key="2">
    <source>
        <dbReference type="Proteomes" id="UP000887565"/>
    </source>
</evidence>
<reference evidence="3" key="1">
    <citation type="submission" date="2022-11" db="UniProtKB">
        <authorList>
            <consortium name="WormBaseParasite"/>
        </authorList>
    </citation>
    <scope>IDENTIFICATION</scope>
</reference>
<evidence type="ECO:0000313" key="3">
    <source>
        <dbReference type="WBParaSite" id="nRc.2.0.1.t18296-RA"/>
    </source>
</evidence>
<sequence length="155" mass="17610">MQAQLKIYESIKANFDKAADISKKYSEQKACKHKINIKDLILLTNTQKANKIQSDFICPFIITNTTHLDGNMSLCWPIPPFSATPSTKVNGFPDIKTLTRTMHPKLLTVPKKPKNKKKKQKDEWNKSPEVSDDDDPSLLPKKVHDDPERLQAVIA</sequence>
<dbReference type="AlphaFoldDB" id="A0A915IXZ1"/>
<evidence type="ECO:0000256" key="1">
    <source>
        <dbReference type="SAM" id="MobiDB-lite"/>
    </source>
</evidence>
<accession>A0A915IXZ1</accession>
<dbReference type="WBParaSite" id="nRc.2.0.1.t18296-RA">
    <property type="protein sequence ID" value="nRc.2.0.1.t18296-RA"/>
    <property type="gene ID" value="nRc.2.0.1.g18296"/>
</dbReference>
<dbReference type="Proteomes" id="UP000887565">
    <property type="component" value="Unplaced"/>
</dbReference>
<organism evidence="2 3">
    <name type="scientific">Romanomermis culicivorax</name>
    <name type="common">Nematode worm</name>
    <dbReference type="NCBI Taxonomy" id="13658"/>
    <lineage>
        <taxon>Eukaryota</taxon>
        <taxon>Metazoa</taxon>
        <taxon>Ecdysozoa</taxon>
        <taxon>Nematoda</taxon>
        <taxon>Enoplea</taxon>
        <taxon>Dorylaimia</taxon>
        <taxon>Mermithida</taxon>
        <taxon>Mermithoidea</taxon>
        <taxon>Mermithidae</taxon>
        <taxon>Romanomermis</taxon>
    </lineage>
</organism>
<proteinExistence type="predicted"/>